<dbReference type="PANTHER" id="PTHR10196">
    <property type="entry name" value="SUGAR KINASE"/>
    <property type="match status" value="1"/>
</dbReference>
<dbReference type="GO" id="GO:0005829">
    <property type="term" value="C:cytosol"/>
    <property type="evidence" value="ECO:0007669"/>
    <property type="project" value="TreeGrafter"/>
</dbReference>
<dbReference type="Gene3D" id="3.30.420.40">
    <property type="match status" value="1"/>
</dbReference>
<dbReference type="PANTHER" id="PTHR10196:SF69">
    <property type="entry name" value="GLYCEROL KINASE"/>
    <property type="match status" value="1"/>
</dbReference>
<evidence type="ECO:0000313" key="6">
    <source>
        <dbReference type="Proteomes" id="UP000319716"/>
    </source>
</evidence>
<evidence type="ECO:0000259" key="4">
    <source>
        <dbReference type="Pfam" id="PF00370"/>
    </source>
</evidence>
<gene>
    <name evidence="5" type="ORF">NBRC111894_2955</name>
</gene>
<dbReference type="InterPro" id="IPR018484">
    <property type="entry name" value="FGGY_N"/>
</dbReference>
<evidence type="ECO:0000256" key="3">
    <source>
        <dbReference type="ARBA" id="ARBA00022777"/>
    </source>
</evidence>
<feature type="domain" description="Carbohydrate kinase FGGY N-terminal" evidence="4">
    <location>
        <begin position="4"/>
        <end position="138"/>
    </location>
</feature>
<evidence type="ECO:0000256" key="1">
    <source>
        <dbReference type="ARBA" id="ARBA00009156"/>
    </source>
</evidence>
<organism evidence="5 6">
    <name type="scientific">Sporolactobacillus inulinus</name>
    <dbReference type="NCBI Taxonomy" id="2078"/>
    <lineage>
        <taxon>Bacteria</taxon>
        <taxon>Bacillati</taxon>
        <taxon>Bacillota</taxon>
        <taxon>Bacilli</taxon>
        <taxon>Bacillales</taxon>
        <taxon>Sporolactobacillaceae</taxon>
        <taxon>Sporolactobacillus</taxon>
    </lineage>
</organism>
<dbReference type="InterPro" id="IPR043129">
    <property type="entry name" value="ATPase_NBD"/>
</dbReference>
<accession>A0A4Y1ZEL7</accession>
<dbReference type="SUPFAM" id="SSF53067">
    <property type="entry name" value="Actin-like ATPase domain"/>
    <property type="match status" value="1"/>
</dbReference>
<protein>
    <submittedName>
        <fullName evidence="5">Glycerol kinase</fullName>
        <ecNumber evidence="5">2.7.1.30</ecNumber>
    </submittedName>
</protein>
<dbReference type="GO" id="GO:0004370">
    <property type="term" value="F:glycerol kinase activity"/>
    <property type="evidence" value="ECO:0007669"/>
    <property type="project" value="UniProtKB-EC"/>
</dbReference>
<dbReference type="EMBL" id="BEXB01000025">
    <property type="protein sequence ID" value="GAY77401.1"/>
    <property type="molecule type" value="Genomic_DNA"/>
</dbReference>
<keyword evidence="2 5" id="KW-0808">Transferase</keyword>
<evidence type="ECO:0000256" key="2">
    <source>
        <dbReference type="ARBA" id="ARBA00022679"/>
    </source>
</evidence>
<dbReference type="AlphaFoldDB" id="A0A4Y1ZEL7"/>
<keyword evidence="3 5" id="KW-0418">Kinase</keyword>
<proteinExistence type="inferred from homology"/>
<comment type="similarity">
    <text evidence="1">Belongs to the FGGY kinase family.</text>
</comment>
<dbReference type="EC" id="2.7.1.30" evidence="5"/>
<dbReference type="Pfam" id="PF00370">
    <property type="entry name" value="FGGY_N"/>
    <property type="match status" value="1"/>
</dbReference>
<comment type="caution">
    <text evidence="5">The sequence shown here is derived from an EMBL/GenBank/DDBJ whole genome shotgun (WGS) entry which is preliminary data.</text>
</comment>
<dbReference type="Proteomes" id="UP000319716">
    <property type="component" value="Unassembled WGS sequence"/>
</dbReference>
<reference evidence="5 6" key="1">
    <citation type="submission" date="2017-11" db="EMBL/GenBank/DDBJ databases">
        <title>Draft Genome Sequence of Sporolactobacillus inulinus NBRC 111894 Isolated from Koso, a Japanese Sugar-Vegetable Fermented Beverage.</title>
        <authorList>
            <person name="Chiou T.Y."/>
            <person name="Oshima K."/>
            <person name="Suda W."/>
            <person name="Hattori M."/>
            <person name="Takahashi T."/>
        </authorList>
    </citation>
    <scope>NUCLEOTIDE SEQUENCE [LARGE SCALE GENOMIC DNA]</scope>
    <source>
        <strain evidence="5 6">NBRC111894</strain>
    </source>
</reference>
<sequence length="154" mass="17295">MGNYILALDEGTTSVRAMIFNEQGHVVQMAQKEFTQFFPQPGWVEQDANEIWGSILSVIADALLTGEIDAKDIAGIGITNQRETTVIWDRHTGHPIYHAIVWQSRQTADLCRELKEAGYEDLFHAKTGLVLDPYLPAQRSNGFLIMLTAHAKRL</sequence>
<dbReference type="GO" id="GO:0019563">
    <property type="term" value="P:glycerol catabolic process"/>
    <property type="evidence" value="ECO:0007669"/>
    <property type="project" value="TreeGrafter"/>
</dbReference>
<evidence type="ECO:0000313" key="5">
    <source>
        <dbReference type="EMBL" id="GAY77401.1"/>
    </source>
</evidence>
<name>A0A4Y1ZEL7_9BACL</name>